<reference evidence="6 7" key="1">
    <citation type="submission" date="2014-09" db="EMBL/GenBank/DDBJ databases">
        <title>Whole Genome Shotgun of Flavobacterium aquatile LMG 4008.</title>
        <authorList>
            <person name="Gale A.N."/>
            <person name="Pipes S.E."/>
            <person name="Newman J.D."/>
        </authorList>
    </citation>
    <scope>NUCLEOTIDE SEQUENCE [LARGE SCALE GENOMIC DNA]</scope>
    <source>
        <strain evidence="6 7">LMG 4008</strain>
    </source>
</reference>
<dbReference type="FunFam" id="3.20.20.100:FF:000005">
    <property type="entry name" value="NADP(H)-dependent aldo-keto reductase"/>
    <property type="match status" value="1"/>
</dbReference>
<dbReference type="RefSeq" id="WP_035124848.1">
    <property type="nucleotide sequence ID" value="NZ_JRHH01000002.1"/>
</dbReference>
<dbReference type="Proteomes" id="UP000029554">
    <property type="component" value="Unassembled WGS sequence"/>
</dbReference>
<dbReference type="eggNOG" id="COG0667">
    <property type="taxonomic scope" value="Bacteria"/>
</dbReference>
<name>A0A095SWJ0_9FLAO</name>
<evidence type="ECO:0000256" key="3">
    <source>
        <dbReference type="ARBA" id="ARBA00038157"/>
    </source>
</evidence>
<sequence>MKYTLLPNTDIKISTICLGTMTFGNQNSEAEAHSQLDYAVERGINFIDTAEMYPIGGNAQIVGSTERHIGTWLQKIGYSEREKLVVATKIAGPNRGLEYIRQPLDFSKKNIHDAVELSLKNLQTDYIDLYQMHWPERVMNMFGKRGITELDTKWQDNFFEVLSVYDGLIKEGKIKHIGVSNENPYGVMRFLQESEKHNLPRIATIQNPYSLLNRLYEVGLSELCMRENVGLMAYSPLGFGVLSGKYLKGINPEYRMAKFPQFTRYIGENATKATKLYNELAEGNGLTISQMALAFVNQQSLVMSTIIGATSLEQLKENIDAFDVVLSNEILSEIEKIQELIPNPAP</sequence>
<dbReference type="STRING" id="1453498.LG45_04725"/>
<gene>
    <name evidence="6" type="ORF">LG45_04725</name>
</gene>
<dbReference type="OrthoDB" id="9773828at2"/>
<accession>A0A095SWJ0</accession>
<dbReference type="GO" id="GO:0016491">
    <property type="term" value="F:oxidoreductase activity"/>
    <property type="evidence" value="ECO:0007669"/>
    <property type="project" value="UniProtKB-KW"/>
</dbReference>
<evidence type="ECO:0000313" key="6">
    <source>
        <dbReference type="EMBL" id="KGD68947.1"/>
    </source>
</evidence>
<comment type="similarity">
    <text evidence="3">Belongs to the aldo/keto reductase family. Aldo/keto reductase 2 subfamily.</text>
</comment>
<dbReference type="CDD" id="cd19094">
    <property type="entry name" value="AKR_Tas-like"/>
    <property type="match status" value="1"/>
</dbReference>
<dbReference type="InterPro" id="IPR023210">
    <property type="entry name" value="NADP_OxRdtase_dom"/>
</dbReference>
<evidence type="ECO:0000256" key="1">
    <source>
        <dbReference type="ARBA" id="ARBA00022857"/>
    </source>
</evidence>
<protein>
    <recommendedName>
        <fullName evidence="4">Protein tas</fullName>
    </recommendedName>
</protein>
<keyword evidence="2" id="KW-0560">Oxidoreductase</keyword>
<evidence type="ECO:0000256" key="2">
    <source>
        <dbReference type="ARBA" id="ARBA00023002"/>
    </source>
</evidence>
<dbReference type="Gene3D" id="3.20.20.100">
    <property type="entry name" value="NADP-dependent oxidoreductase domain"/>
    <property type="match status" value="1"/>
</dbReference>
<organism evidence="6 7">
    <name type="scientific">Flavobacterium aquatile LMG 4008 = ATCC 11947</name>
    <dbReference type="NCBI Taxonomy" id="1453498"/>
    <lineage>
        <taxon>Bacteria</taxon>
        <taxon>Pseudomonadati</taxon>
        <taxon>Bacteroidota</taxon>
        <taxon>Flavobacteriia</taxon>
        <taxon>Flavobacteriales</taxon>
        <taxon>Flavobacteriaceae</taxon>
        <taxon>Flavobacterium</taxon>
    </lineage>
</organism>
<evidence type="ECO:0000256" key="4">
    <source>
        <dbReference type="ARBA" id="ARBA00070119"/>
    </source>
</evidence>
<evidence type="ECO:0000313" key="7">
    <source>
        <dbReference type="Proteomes" id="UP000029554"/>
    </source>
</evidence>
<evidence type="ECO:0000259" key="5">
    <source>
        <dbReference type="Pfam" id="PF00248"/>
    </source>
</evidence>
<comment type="caution">
    <text evidence="6">The sequence shown here is derived from an EMBL/GenBank/DDBJ whole genome shotgun (WGS) entry which is preliminary data.</text>
</comment>
<dbReference type="InterPro" id="IPR036812">
    <property type="entry name" value="NAD(P)_OxRdtase_dom_sf"/>
</dbReference>
<feature type="domain" description="NADP-dependent oxidoreductase" evidence="5">
    <location>
        <begin position="16"/>
        <end position="338"/>
    </location>
</feature>
<dbReference type="Pfam" id="PF00248">
    <property type="entry name" value="Aldo_ket_red"/>
    <property type="match status" value="1"/>
</dbReference>
<dbReference type="SUPFAM" id="SSF51430">
    <property type="entry name" value="NAD(P)-linked oxidoreductase"/>
    <property type="match status" value="1"/>
</dbReference>
<dbReference type="PANTHER" id="PTHR43364">
    <property type="entry name" value="NADH-SPECIFIC METHYLGLYOXAL REDUCTASE-RELATED"/>
    <property type="match status" value="1"/>
</dbReference>
<proteinExistence type="inferred from homology"/>
<dbReference type="PANTHER" id="PTHR43364:SF4">
    <property type="entry name" value="NAD(P)-LINKED OXIDOREDUCTASE SUPERFAMILY PROTEIN"/>
    <property type="match status" value="1"/>
</dbReference>
<dbReference type="AlphaFoldDB" id="A0A095SWJ0"/>
<keyword evidence="1" id="KW-0521">NADP</keyword>
<keyword evidence="7" id="KW-1185">Reference proteome</keyword>
<dbReference type="EMBL" id="JRHH01000002">
    <property type="protein sequence ID" value="KGD68947.1"/>
    <property type="molecule type" value="Genomic_DNA"/>
</dbReference>
<dbReference type="InterPro" id="IPR050523">
    <property type="entry name" value="AKR_Detox_Biosynth"/>
</dbReference>